<accession>A0A1F5E8R6</accession>
<sequence>MNKTLIVVGLVLFLLVGGGLLLTMKRSAEPTPSQQTAPAAQNNNSNNTGNIEGTLKSLLSQGKSVKCTYTSKMDSTSSNGTVYVANGKMRGDFQSTSPEITASGHIIVDSQYSYFWSDQSNQGIKMAVGGETVPSPTTQNNQALDLNQPVTYSCSDWTADSSLFTLPKDVTFSTFNLPSLPPASGSDSHPASGTVSPANQCAVCDNIPQGTARDTCKAQLNCP</sequence>
<reference evidence="2 3" key="1">
    <citation type="journal article" date="2016" name="Nat. Commun.">
        <title>Thousands of microbial genomes shed light on interconnected biogeochemical processes in an aquifer system.</title>
        <authorList>
            <person name="Anantharaman K."/>
            <person name="Brown C.T."/>
            <person name="Hug L.A."/>
            <person name="Sharon I."/>
            <person name="Castelle C.J."/>
            <person name="Probst A.J."/>
            <person name="Thomas B.C."/>
            <person name="Singh A."/>
            <person name="Wilkins M.J."/>
            <person name="Karaoz U."/>
            <person name="Brodie E.L."/>
            <person name="Williams K.H."/>
            <person name="Hubbard S.S."/>
            <person name="Banfield J.F."/>
        </authorList>
    </citation>
    <scope>NUCLEOTIDE SEQUENCE [LARGE SCALE GENOMIC DNA]</scope>
</reference>
<feature type="region of interest" description="Disordered" evidence="1">
    <location>
        <begin position="29"/>
        <end position="53"/>
    </location>
</feature>
<gene>
    <name evidence="2" type="ORF">A2160_03715</name>
</gene>
<comment type="caution">
    <text evidence="2">The sequence shown here is derived from an EMBL/GenBank/DDBJ whole genome shotgun (WGS) entry which is preliminary data.</text>
</comment>
<dbReference type="EMBL" id="MEZK01000005">
    <property type="protein sequence ID" value="OGD63755.1"/>
    <property type="molecule type" value="Genomic_DNA"/>
</dbReference>
<dbReference type="Proteomes" id="UP000177006">
    <property type="component" value="Unassembled WGS sequence"/>
</dbReference>
<name>A0A1F5E8R6_9BACT</name>
<dbReference type="STRING" id="1797457.A2160_03715"/>
<feature type="compositionally biased region" description="Low complexity" evidence="1">
    <location>
        <begin position="30"/>
        <end position="48"/>
    </location>
</feature>
<organism evidence="2 3">
    <name type="scientific">Candidatus Beckwithbacteria bacterium RBG_13_42_9</name>
    <dbReference type="NCBI Taxonomy" id="1797457"/>
    <lineage>
        <taxon>Bacteria</taxon>
        <taxon>Candidatus Beckwithiibacteriota</taxon>
    </lineage>
</organism>
<evidence type="ECO:0000313" key="3">
    <source>
        <dbReference type="Proteomes" id="UP000177006"/>
    </source>
</evidence>
<dbReference type="AlphaFoldDB" id="A0A1F5E8R6"/>
<evidence type="ECO:0000313" key="2">
    <source>
        <dbReference type="EMBL" id="OGD63755.1"/>
    </source>
</evidence>
<protein>
    <submittedName>
        <fullName evidence="2">Uncharacterized protein</fullName>
    </submittedName>
</protein>
<proteinExistence type="predicted"/>
<evidence type="ECO:0000256" key="1">
    <source>
        <dbReference type="SAM" id="MobiDB-lite"/>
    </source>
</evidence>